<keyword evidence="1" id="KW-0472">Membrane</keyword>
<keyword evidence="1" id="KW-1133">Transmembrane helix</keyword>
<gene>
    <name evidence="2" type="ORF">DI603_15285</name>
</gene>
<sequence>MSLSSPAAAATQRGTILRDTQAGPGLISVGGRQLAFTLEQHWASERPPVTGARVDATFDGDELRQLHLVDDTQIAKEMATQAAGQMAAQGQALLGRALAEFGRLPLAALVALWLGWWVFDWVSVRVIGTHVASYSFWDMLKMLASGNALEAMQYSRSSLGFWNFVALLCAVAPLAPLVTRHRLASLGLAAPLAFMALQGARLYWGISSAVSEMQQQMAGFGGQMGRMLRDVGSEMQAEIFKSITLGLGLYLSLAAAAVLAFFAFVRLRR</sequence>
<feature type="transmembrane region" description="Helical" evidence="1">
    <location>
        <begin position="101"/>
        <end position="119"/>
    </location>
</feature>
<evidence type="ECO:0000256" key="1">
    <source>
        <dbReference type="SAM" id="Phobius"/>
    </source>
</evidence>
<feature type="transmembrane region" description="Helical" evidence="1">
    <location>
        <begin position="159"/>
        <end position="179"/>
    </location>
</feature>
<evidence type="ECO:0000313" key="3">
    <source>
        <dbReference type="Proteomes" id="UP000249633"/>
    </source>
</evidence>
<accession>A0A2W5FGP7</accession>
<reference evidence="2 3" key="1">
    <citation type="submission" date="2017-08" db="EMBL/GenBank/DDBJ databases">
        <title>Infants hospitalized years apart are colonized by the same room-sourced microbial strains.</title>
        <authorList>
            <person name="Brooks B."/>
            <person name="Olm M.R."/>
            <person name="Firek B.A."/>
            <person name="Baker R."/>
            <person name="Thomas B.C."/>
            <person name="Morowitz M.J."/>
            <person name="Banfield J.F."/>
        </authorList>
    </citation>
    <scope>NUCLEOTIDE SEQUENCE [LARGE SCALE GENOMIC DNA]</scope>
    <source>
        <strain evidence="2">S2_012_000_R2_81</strain>
    </source>
</reference>
<keyword evidence="1" id="KW-0812">Transmembrane</keyword>
<name>A0A2W5FGP7_9BURK</name>
<evidence type="ECO:0000313" key="2">
    <source>
        <dbReference type="EMBL" id="PZP30122.1"/>
    </source>
</evidence>
<feature type="transmembrane region" description="Helical" evidence="1">
    <location>
        <begin position="186"/>
        <end position="204"/>
    </location>
</feature>
<proteinExistence type="predicted"/>
<dbReference type="Proteomes" id="UP000249633">
    <property type="component" value="Unassembled WGS sequence"/>
</dbReference>
<dbReference type="EMBL" id="QFOD01000015">
    <property type="protein sequence ID" value="PZP30122.1"/>
    <property type="molecule type" value="Genomic_DNA"/>
</dbReference>
<feature type="transmembrane region" description="Helical" evidence="1">
    <location>
        <begin position="243"/>
        <end position="265"/>
    </location>
</feature>
<protein>
    <submittedName>
        <fullName evidence="2">Uncharacterized protein</fullName>
    </submittedName>
</protein>
<comment type="caution">
    <text evidence="2">The sequence shown here is derived from an EMBL/GenBank/DDBJ whole genome shotgun (WGS) entry which is preliminary data.</text>
</comment>
<dbReference type="AlphaFoldDB" id="A0A2W5FGP7"/>
<organism evidence="2 3">
    <name type="scientific">Roseateles depolymerans</name>
    <dbReference type="NCBI Taxonomy" id="76731"/>
    <lineage>
        <taxon>Bacteria</taxon>
        <taxon>Pseudomonadati</taxon>
        <taxon>Pseudomonadota</taxon>
        <taxon>Betaproteobacteria</taxon>
        <taxon>Burkholderiales</taxon>
        <taxon>Sphaerotilaceae</taxon>
        <taxon>Roseateles</taxon>
    </lineage>
</organism>